<dbReference type="AlphaFoldDB" id="M7T1T7"/>
<organism evidence="2 3">
    <name type="scientific">Eutypa lata (strain UCR-EL1)</name>
    <name type="common">Grapevine dieback disease fungus</name>
    <name type="synonym">Eutypa armeniacae</name>
    <dbReference type="NCBI Taxonomy" id="1287681"/>
    <lineage>
        <taxon>Eukaryota</taxon>
        <taxon>Fungi</taxon>
        <taxon>Dikarya</taxon>
        <taxon>Ascomycota</taxon>
        <taxon>Pezizomycotina</taxon>
        <taxon>Sordariomycetes</taxon>
        <taxon>Xylariomycetidae</taxon>
        <taxon>Xylariales</taxon>
        <taxon>Diatrypaceae</taxon>
        <taxon>Eutypa</taxon>
    </lineage>
</organism>
<dbReference type="OrthoDB" id="3443479at2759"/>
<feature type="region of interest" description="Disordered" evidence="1">
    <location>
        <begin position="84"/>
        <end position="103"/>
    </location>
</feature>
<name>M7T1T7_EUTLA</name>
<keyword evidence="3" id="KW-1185">Reference proteome</keyword>
<evidence type="ECO:0000256" key="1">
    <source>
        <dbReference type="SAM" id="MobiDB-lite"/>
    </source>
</evidence>
<dbReference type="Proteomes" id="UP000012174">
    <property type="component" value="Unassembled WGS sequence"/>
</dbReference>
<gene>
    <name evidence="2" type="ORF">UCREL1_2155</name>
</gene>
<dbReference type="KEGG" id="ela:UCREL1_2155"/>
<proteinExistence type="predicted"/>
<evidence type="ECO:0000313" key="2">
    <source>
        <dbReference type="EMBL" id="EMR70813.1"/>
    </source>
</evidence>
<evidence type="ECO:0000313" key="3">
    <source>
        <dbReference type="Proteomes" id="UP000012174"/>
    </source>
</evidence>
<protein>
    <submittedName>
        <fullName evidence="2">Uncharacterized protein</fullName>
    </submittedName>
</protein>
<sequence>MCFYFLIQPLCTHTTLLAGPSCLRVLAEFHRIHEEASAWTPEGRETLPFTWPDECLPHEDNVRVEETGEWCGWECQNSHSHAFGSGAAADAPAASSSPSSSPSVMGMLSAAYGVERVGVGWRDE</sequence>
<accession>M7T1T7</accession>
<dbReference type="EMBL" id="KB705777">
    <property type="protein sequence ID" value="EMR70813.1"/>
    <property type="molecule type" value="Genomic_DNA"/>
</dbReference>
<reference evidence="3" key="1">
    <citation type="journal article" date="2013" name="Genome Announc.">
        <title>Draft genome sequence of the grapevine dieback fungus Eutypa lata UCR-EL1.</title>
        <authorList>
            <person name="Blanco-Ulate B."/>
            <person name="Rolshausen P.E."/>
            <person name="Cantu D."/>
        </authorList>
    </citation>
    <scope>NUCLEOTIDE SEQUENCE [LARGE SCALE GENOMIC DNA]</scope>
    <source>
        <strain evidence="3">UCR-EL1</strain>
    </source>
</reference>
<dbReference type="HOGENOM" id="CLU_2109285_0_0_1"/>